<dbReference type="EMBL" id="JAAAHY010003532">
    <property type="protein sequence ID" value="KAF9940486.1"/>
    <property type="molecule type" value="Genomic_DNA"/>
</dbReference>
<comment type="caution">
    <text evidence="1">The sequence shown here is derived from an EMBL/GenBank/DDBJ whole genome shotgun (WGS) entry which is preliminary data.</text>
</comment>
<accession>A0A9P6INA5</accession>
<evidence type="ECO:0000313" key="2">
    <source>
        <dbReference type="Proteomes" id="UP000738359"/>
    </source>
</evidence>
<proteinExistence type="predicted"/>
<keyword evidence="2" id="KW-1185">Reference proteome</keyword>
<dbReference type="Proteomes" id="UP000738359">
    <property type="component" value="Unassembled WGS sequence"/>
</dbReference>
<dbReference type="AlphaFoldDB" id="A0A9P6INA5"/>
<sequence>QCLKDVTKLASDTKRSCQLLVGRFVEQLSTENVISSSDRDLLDLVCPRIPARTSQGGTGTTTESSDPIDDDTEAQTCYAQFFTSLATYVYSGSCPSSSKTGRQVDRFISRAHELGLCEKLDRRTIRRAMPYPGSMKLKERRPETSVPEIDNNRSAVENFLVLNNSNKKPWKLAPLSPAEHGFINISEKELVILFFKNDLLKRVLLSLVRIDFGTATSSVDVIEWLQDKPPGYLIRR</sequence>
<dbReference type="OrthoDB" id="2438613at2759"/>
<organism evidence="1 2">
    <name type="scientific">Mortierella alpina</name>
    <name type="common">Oleaginous fungus</name>
    <name type="synonym">Mortierella renispora</name>
    <dbReference type="NCBI Taxonomy" id="64518"/>
    <lineage>
        <taxon>Eukaryota</taxon>
        <taxon>Fungi</taxon>
        <taxon>Fungi incertae sedis</taxon>
        <taxon>Mucoromycota</taxon>
        <taxon>Mortierellomycotina</taxon>
        <taxon>Mortierellomycetes</taxon>
        <taxon>Mortierellales</taxon>
        <taxon>Mortierellaceae</taxon>
        <taxon>Mortierella</taxon>
    </lineage>
</organism>
<name>A0A9P6INA5_MORAP</name>
<evidence type="ECO:0000313" key="1">
    <source>
        <dbReference type="EMBL" id="KAF9940486.1"/>
    </source>
</evidence>
<reference evidence="1" key="1">
    <citation type="journal article" date="2020" name="Fungal Divers.">
        <title>Resolving the Mortierellaceae phylogeny through synthesis of multi-gene phylogenetics and phylogenomics.</title>
        <authorList>
            <person name="Vandepol N."/>
            <person name="Liber J."/>
            <person name="Desiro A."/>
            <person name="Na H."/>
            <person name="Kennedy M."/>
            <person name="Barry K."/>
            <person name="Grigoriev I.V."/>
            <person name="Miller A.N."/>
            <person name="O'Donnell K."/>
            <person name="Stajich J.E."/>
            <person name="Bonito G."/>
        </authorList>
    </citation>
    <scope>NUCLEOTIDE SEQUENCE</scope>
    <source>
        <strain evidence="1">CK1249</strain>
    </source>
</reference>
<protein>
    <submittedName>
        <fullName evidence="1">Uncharacterized protein</fullName>
    </submittedName>
</protein>
<feature type="non-terminal residue" evidence="1">
    <location>
        <position position="236"/>
    </location>
</feature>
<gene>
    <name evidence="1" type="ORF">BGZ70_006332</name>
</gene>
<feature type="non-terminal residue" evidence="1">
    <location>
        <position position="1"/>
    </location>
</feature>